<comment type="caution">
    <text evidence="3">The sequence shown here is derived from an EMBL/GenBank/DDBJ whole genome shotgun (WGS) entry which is preliminary data.</text>
</comment>
<feature type="compositionally biased region" description="Basic and acidic residues" evidence="1">
    <location>
        <begin position="69"/>
        <end position="78"/>
    </location>
</feature>
<evidence type="ECO:0000313" key="4">
    <source>
        <dbReference type="EMBL" id="CAL4798562.1"/>
    </source>
</evidence>
<dbReference type="EMBL" id="CAMXCT020005057">
    <property type="protein sequence ID" value="CAL1164625.1"/>
    <property type="molecule type" value="Genomic_DNA"/>
</dbReference>
<gene>
    <name evidence="3" type="ORF">C1SCF055_LOCUS36429</name>
</gene>
<dbReference type="EMBL" id="CAMXCT030005057">
    <property type="protein sequence ID" value="CAL4798562.1"/>
    <property type="molecule type" value="Genomic_DNA"/>
</dbReference>
<reference evidence="3" key="1">
    <citation type="submission" date="2022-10" db="EMBL/GenBank/DDBJ databases">
        <authorList>
            <person name="Chen Y."/>
            <person name="Dougan E. K."/>
            <person name="Chan C."/>
            <person name="Rhodes N."/>
            <person name="Thang M."/>
        </authorList>
    </citation>
    <scope>NUCLEOTIDE SEQUENCE</scope>
</reference>
<feature type="compositionally biased region" description="Basic and acidic residues" evidence="1">
    <location>
        <begin position="109"/>
        <end position="118"/>
    </location>
</feature>
<protein>
    <submittedName>
        <fullName evidence="3">Uncharacterized protein</fullName>
    </submittedName>
</protein>
<dbReference type="EMBL" id="CAMXCT010005057">
    <property type="protein sequence ID" value="CAI4011250.1"/>
    <property type="molecule type" value="Genomic_DNA"/>
</dbReference>
<organism evidence="3">
    <name type="scientific">Cladocopium goreaui</name>
    <dbReference type="NCBI Taxonomy" id="2562237"/>
    <lineage>
        <taxon>Eukaryota</taxon>
        <taxon>Sar</taxon>
        <taxon>Alveolata</taxon>
        <taxon>Dinophyceae</taxon>
        <taxon>Suessiales</taxon>
        <taxon>Symbiodiniaceae</taxon>
        <taxon>Cladocopium</taxon>
    </lineage>
</organism>
<feature type="region of interest" description="Disordered" evidence="1">
    <location>
        <begin position="64"/>
        <end position="118"/>
    </location>
</feature>
<feature type="region of interest" description="Disordered" evidence="1">
    <location>
        <begin position="1"/>
        <end position="22"/>
    </location>
</feature>
<keyword evidence="2" id="KW-1133">Transmembrane helix</keyword>
<sequence>MATSRDREERGRLQEPSNRRNRLPDLISVTMSDGSLVEINLTGANREEREDVARLLDVHTTVAMAPPAAHRESRERSPRLAFSSGPTLRVTSPDVQDRFRQLPPPPIARHGESASDERMPLERAGTANFAQLRPQRCGGAPMSRSRRHQRWPQARGHCLCPLLQRNLRLNSVARRRRDSRPREKKCNEPMSSGARALTQCGKKMEEAYADASRTDTYLNVYDASACALYLSSIVALTTSYIRVLHFCGQVPFLCVIVVGFVAVAHLVAPRGAQKIMEHLIQPIPGPQCCRMQSR</sequence>
<dbReference type="AlphaFoldDB" id="A0A9P1DKC4"/>
<evidence type="ECO:0000256" key="1">
    <source>
        <dbReference type="SAM" id="MobiDB-lite"/>
    </source>
</evidence>
<name>A0A9P1DKC4_9DINO</name>
<feature type="transmembrane region" description="Helical" evidence="2">
    <location>
        <begin position="250"/>
        <end position="268"/>
    </location>
</feature>
<reference evidence="4 5" key="2">
    <citation type="submission" date="2024-05" db="EMBL/GenBank/DDBJ databases">
        <authorList>
            <person name="Chen Y."/>
            <person name="Shah S."/>
            <person name="Dougan E. K."/>
            <person name="Thang M."/>
            <person name="Chan C."/>
        </authorList>
    </citation>
    <scope>NUCLEOTIDE SEQUENCE [LARGE SCALE GENOMIC DNA]</scope>
</reference>
<keyword evidence="2" id="KW-0472">Membrane</keyword>
<proteinExistence type="predicted"/>
<evidence type="ECO:0000256" key="2">
    <source>
        <dbReference type="SAM" id="Phobius"/>
    </source>
</evidence>
<feature type="compositionally biased region" description="Basic and acidic residues" evidence="1">
    <location>
        <begin position="1"/>
        <end position="13"/>
    </location>
</feature>
<feature type="region of interest" description="Disordered" evidence="1">
    <location>
        <begin position="173"/>
        <end position="192"/>
    </location>
</feature>
<keyword evidence="5" id="KW-1185">Reference proteome</keyword>
<evidence type="ECO:0000313" key="5">
    <source>
        <dbReference type="Proteomes" id="UP001152797"/>
    </source>
</evidence>
<feature type="compositionally biased region" description="Polar residues" evidence="1">
    <location>
        <begin position="84"/>
        <end position="94"/>
    </location>
</feature>
<evidence type="ECO:0000313" key="3">
    <source>
        <dbReference type="EMBL" id="CAI4011250.1"/>
    </source>
</evidence>
<keyword evidence="2" id="KW-0812">Transmembrane</keyword>
<accession>A0A9P1DKC4</accession>
<dbReference type="Proteomes" id="UP001152797">
    <property type="component" value="Unassembled WGS sequence"/>
</dbReference>